<evidence type="ECO:0000313" key="2">
    <source>
        <dbReference type="EMBL" id="CAI2183689.1"/>
    </source>
</evidence>
<evidence type="ECO:0000313" key="3">
    <source>
        <dbReference type="Proteomes" id="UP001153678"/>
    </source>
</evidence>
<proteinExistence type="predicted"/>
<evidence type="ECO:0000256" key="1">
    <source>
        <dbReference type="SAM" id="MobiDB-lite"/>
    </source>
</evidence>
<name>A0A9W4SYG6_9GLOM</name>
<feature type="region of interest" description="Disordered" evidence="1">
    <location>
        <begin position="1"/>
        <end position="30"/>
    </location>
</feature>
<dbReference type="AlphaFoldDB" id="A0A9W4SYG6"/>
<dbReference type="Proteomes" id="UP001153678">
    <property type="component" value="Unassembled WGS sequence"/>
</dbReference>
<gene>
    <name evidence="2" type="ORF">FWILDA_LOCUS11203</name>
</gene>
<sequence length="187" mass="21183">MKQKNSDPKFVSYVTPKAPKEATSSTPAPSSFLTSTSVLINLDLEIVQKVFGSLPNKEIVNNISENTSSSKDRSKLLDPDKYLEDDDIEEDLKDFTIITKATTFAVTSNIKFTPKEKNNSKIILAINNDFAQNDDFRGINTFCDFSQYKADMQFNKRIIHVTDISLQMKPANIKQDFAKYRTVLILK</sequence>
<organism evidence="2 3">
    <name type="scientific">Funneliformis geosporum</name>
    <dbReference type="NCBI Taxonomy" id="1117311"/>
    <lineage>
        <taxon>Eukaryota</taxon>
        <taxon>Fungi</taxon>
        <taxon>Fungi incertae sedis</taxon>
        <taxon>Mucoromycota</taxon>
        <taxon>Glomeromycotina</taxon>
        <taxon>Glomeromycetes</taxon>
        <taxon>Glomerales</taxon>
        <taxon>Glomeraceae</taxon>
        <taxon>Funneliformis</taxon>
    </lineage>
</organism>
<comment type="caution">
    <text evidence="2">The sequence shown here is derived from an EMBL/GenBank/DDBJ whole genome shotgun (WGS) entry which is preliminary data.</text>
</comment>
<dbReference type="EMBL" id="CAMKVN010003102">
    <property type="protein sequence ID" value="CAI2183689.1"/>
    <property type="molecule type" value="Genomic_DNA"/>
</dbReference>
<keyword evidence="3" id="KW-1185">Reference proteome</keyword>
<protein>
    <submittedName>
        <fullName evidence="2">4290_t:CDS:1</fullName>
    </submittedName>
</protein>
<accession>A0A9W4SYG6</accession>
<reference evidence="2" key="1">
    <citation type="submission" date="2022-08" db="EMBL/GenBank/DDBJ databases">
        <authorList>
            <person name="Kallberg Y."/>
            <person name="Tangrot J."/>
            <person name="Rosling A."/>
        </authorList>
    </citation>
    <scope>NUCLEOTIDE SEQUENCE</scope>
    <source>
        <strain evidence="2">Wild A</strain>
    </source>
</reference>